<dbReference type="EMBL" id="SMAD01000008">
    <property type="protein sequence ID" value="TCS86277.1"/>
    <property type="molecule type" value="Genomic_DNA"/>
</dbReference>
<dbReference type="Proteomes" id="UP000295807">
    <property type="component" value="Unassembled WGS sequence"/>
</dbReference>
<dbReference type="InterPro" id="IPR018727">
    <property type="entry name" value="DUF2267"/>
</dbReference>
<organism evidence="1 2">
    <name type="scientific">Anseongella ginsenosidimutans</name>
    <dbReference type="NCBI Taxonomy" id="496056"/>
    <lineage>
        <taxon>Bacteria</taxon>
        <taxon>Pseudomonadati</taxon>
        <taxon>Bacteroidota</taxon>
        <taxon>Sphingobacteriia</taxon>
        <taxon>Sphingobacteriales</taxon>
        <taxon>Sphingobacteriaceae</taxon>
        <taxon>Anseongella</taxon>
    </lineage>
</organism>
<proteinExistence type="predicted"/>
<name>A0A4R3KQ53_9SPHI</name>
<dbReference type="RefSeq" id="WP_132129681.1">
    <property type="nucleotide sequence ID" value="NZ_CP042432.1"/>
</dbReference>
<keyword evidence="2" id="KW-1185">Reference proteome</keyword>
<reference evidence="1 2" key="1">
    <citation type="submission" date="2019-03" db="EMBL/GenBank/DDBJ databases">
        <title>Genomic Encyclopedia of Type Strains, Phase IV (KMG-IV): sequencing the most valuable type-strain genomes for metagenomic binning, comparative biology and taxonomic classification.</title>
        <authorList>
            <person name="Goeker M."/>
        </authorList>
    </citation>
    <scope>NUCLEOTIDE SEQUENCE [LARGE SCALE GENOMIC DNA]</scope>
    <source>
        <strain evidence="1 2">DSM 21100</strain>
    </source>
</reference>
<comment type="caution">
    <text evidence="1">The sequence shown here is derived from an EMBL/GenBank/DDBJ whole genome shotgun (WGS) entry which is preliminary data.</text>
</comment>
<gene>
    <name evidence="1" type="ORF">EDD80_10869</name>
</gene>
<dbReference type="OrthoDB" id="1437314at2"/>
<dbReference type="Pfam" id="PF10025">
    <property type="entry name" value="DUF2267"/>
    <property type="match status" value="1"/>
</dbReference>
<evidence type="ECO:0000313" key="2">
    <source>
        <dbReference type="Proteomes" id="UP000295807"/>
    </source>
</evidence>
<dbReference type="InterPro" id="IPR038282">
    <property type="entry name" value="DUF2267_sf"/>
</dbReference>
<sequence>MTTNQALNFDKYAQEGNLFMHELGEMLNHPGEQDRAQAGRLLRAVLHTLREHISVGQSLNLIAQFPMFLKAIYVDQWKLSADRERIKTMEEFTGEVENKQREEGEVNFDWNEPTSTLVEKVLISLGKYVSAGELSDVEAELPGEIRRFLQERVGGE</sequence>
<accession>A0A4R3KQ53</accession>
<dbReference type="AlphaFoldDB" id="A0A4R3KQ53"/>
<evidence type="ECO:0000313" key="1">
    <source>
        <dbReference type="EMBL" id="TCS86277.1"/>
    </source>
</evidence>
<protein>
    <submittedName>
        <fullName evidence="1">Uncharacterized protein (DUF2267 family)</fullName>
    </submittedName>
</protein>
<dbReference type="Gene3D" id="1.10.490.110">
    <property type="entry name" value="Uncharacterized conserved protein DUF2267"/>
    <property type="match status" value="1"/>
</dbReference>